<dbReference type="Gene3D" id="1.10.3110.10">
    <property type="entry name" value="protoporphyrinogen ix oxidase, domain 3"/>
    <property type="match status" value="1"/>
</dbReference>
<evidence type="ECO:0000256" key="2">
    <source>
        <dbReference type="ARBA" id="ARBA00001974"/>
    </source>
</evidence>
<comment type="similarity">
    <text evidence="5 12">Belongs to the protoporphyrinogen/coproporphyrinogen oxidase family. Coproporphyrinogen III oxidase subfamily.</text>
</comment>
<keyword evidence="12" id="KW-0963">Cytoplasm</keyword>
<organism evidence="14 15">
    <name type="scientific">Rhodoluna lacicola</name>
    <dbReference type="NCBI Taxonomy" id="529884"/>
    <lineage>
        <taxon>Bacteria</taxon>
        <taxon>Bacillati</taxon>
        <taxon>Actinomycetota</taxon>
        <taxon>Actinomycetes</taxon>
        <taxon>Micrococcales</taxon>
        <taxon>Microbacteriaceae</taxon>
        <taxon>Luna cluster</taxon>
        <taxon>Luna-1 subcluster</taxon>
        <taxon>Rhodoluna</taxon>
    </lineage>
</organism>
<dbReference type="HOGENOM" id="CLU_009629_3_1_11"/>
<comment type="catalytic activity">
    <reaction evidence="1">
        <text>coproporphyrinogen III + 3 O2 = coproporphyrin III + 3 H2O2</text>
        <dbReference type="Rhea" id="RHEA:43436"/>
        <dbReference type="ChEBI" id="CHEBI:15379"/>
        <dbReference type="ChEBI" id="CHEBI:16240"/>
        <dbReference type="ChEBI" id="CHEBI:57309"/>
        <dbReference type="ChEBI" id="CHEBI:131725"/>
        <dbReference type="EC" id="1.3.3.15"/>
    </reaction>
    <physiologicalReaction direction="left-to-right" evidence="1">
        <dbReference type="Rhea" id="RHEA:43437"/>
    </physiologicalReaction>
</comment>
<keyword evidence="9 12" id="KW-0274">FAD</keyword>
<evidence type="ECO:0000256" key="10">
    <source>
        <dbReference type="ARBA" id="ARBA00023002"/>
    </source>
</evidence>
<evidence type="ECO:0000256" key="5">
    <source>
        <dbReference type="ARBA" id="ARBA00008310"/>
    </source>
</evidence>
<keyword evidence="8 12" id="KW-0285">Flavoprotein</keyword>
<dbReference type="EC" id="1.3.3.15" evidence="6 12"/>
<dbReference type="GO" id="GO:0006783">
    <property type="term" value="P:heme biosynthetic process"/>
    <property type="evidence" value="ECO:0007669"/>
    <property type="project" value="UniProtKB-UniRule"/>
</dbReference>
<evidence type="ECO:0000256" key="8">
    <source>
        <dbReference type="ARBA" id="ARBA00022630"/>
    </source>
</evidence>
<evidence type="ECO:0000256" key="4">
    <source>
        <dbReference type="ARBA" id="ARBA00004744"/>
    </source>
</evidence>
<dbReference type="PANTHER" id="PTHR42923">
    <property type="entry name" value="PROTOPORPHYRINOGEN OXIDASE"/>
    <property type="match status" value="1"/>
</dbReference>
<dbReference type="KEGG" id="rla:Rhola_00002910"/>
<dbReference type="Proteomes" id="UP000067708">
    <property type="component" value="Chromosome"/>
</dbReference>
<dbReference type="Pfam" id="PF01593">
    <property type="entry name" value="Amino_oxidase"/>
    <property type="match status" value="1"/>
</dbReference>
<dbReference type="SUPFAM" id="SSF54373">
    <property type="entry name" value="FAD-linked reductases, C-terminal domain"/>
    <property type="match status" value="1"/>
</dbReference>
<comment type="function">
    <text evidence="3 12">Involved in coproporphyrin-dependent heme b biosynthesis. Catalyzes the oxidation of coproporphyrinogen III to coproporphyrin III.</text>
</comment>
<dbReference type="PRINTS" id="PR00419">
    <property type="entry name" value="ADXRDTASE"/>
</dbReference>
<keyword evidence="11 12" id="KW-0350">Heme biosynthesis</keyword>
<evidence type="ECO:0000256" key="6">
    <source>
        <dbReference type="ARBA" id="ARBA00012402"/>
    </source>
</evidence>
<dbReference type="UniPathway" id="UPA00252"/>
<dbReference type="NCBIfam" id="TIGR00562">
    <property type="entry name" value="proto_IX_ox"/>
    <property type="match status" value="1"/>
</dbReference>
<dbReference type="Gene3D" id="3.90.660.20">
    <property type="entry name" value="Protoporphyrinogen oxidase, mitochondrial, domain 2"/>
    <property type="match status" value="1"/>
</dbReference>
<dbReference type="InterPro" id="IPR002937">
    <property type="entry name" value="Amino_oxidase"/>
</dbReference>
<dbReference type="PANTHER" id="PTHR42923:SF3">
    <property type="entry name" value="PROTOPORPHYRINOGEN OXIDASE"/>
    <property type="match status" value="1"/>
</dbReference>
<reference evidence="14 15" key="1">
    <citation type="journal article" date="2014" name="Int. J. Syst. Evol. Microbiol.">
        <title>Rhodoluna lacicola gen. nov., sp. nov., a planktonic freshwater bacterium with stream-lined genome.</title>
        <authorList>
            <person name="Hahn M."/>
            <person name="Schmidt J."/>
            <person name="Taipale S.J."/>
            <person name="Doolittle W.F."/>
            <person name="Koll U."/>
        </authorList>
    </citation>
    <scope>NUCLEOTIDE SEQUENCE [LARGE SCALE GENOMIC DNA]</scope>
    <source>
        <strain evidence="14 15">MWH-Ta8</strain>
    </source>
</reference>
<dbReference type="InterPro" id="IPR050464">
    <property type="entry name" value="Zeta_carotene_desat/Oxidored"/>
</dbReference>
<dbReference type="SUPFAM" id="SSF51905">
    <property type="entry name" value="FAD/NAD(P)-binding domain"/>
    <property type="match status" value="1"/>
</dbReference>
<dbReference type="EMBL" id="CP007490">
    <property type="protein sequence ID" value="AIC47114.1"/>
    <property type="molecule type" value="Genomic_DNA"/>
</dbReference>
<keyword evidence="15" id="KW-1185">Reference proteome</keyword>
<dbReference type="STRING" id="529884.Rhola_00002910"/>
<evidence type="ECO:0000259" key="13">
    <source>
        <dbReference type="Pfam" id="PF01593"/>
    </source>
</evidence>
<protein>
    <recommendedName>
        <fullName evidence="7 12">Coproporphyrinogen III oxidase</fullName>
        <ecNumber evidence="6 12">1.3.3.15</ecNumber>
    </recommendedName>
</protein>
<evidence type="ECO:0000256" key="7">
    <source>
        <dbReference type="ARBA" id="ARBA00019046"/>
    </source>
</evidence>
<evidence type="ECO:0000256" key="12">
    <source>
        <dbReference type="RuleBase" id="RU364052"/>
    </source>
</evidence>
<dbReference type="Gene3D" id="3.50.50.60">
    <property type="entry name" value="FAD/NAD(P)-binding domain"/>
    <property type="match status" value="1"/>
</dbReference>
<dbReference type="eggNOG" id="COG1232">
    <property type="taxonomic scope" value="Bacteria"/>
</dbReference>
<comment type="subcellular location">
    <subcellularLocation>
        <location evidence="12">Cytoplasm</location>
    </subcellularLocation>
</comment>
<accession>A0A060JLJ1</accession>
<evidence type="ECO:0000256" key="3">
    <source>
        <dbReference type="ARBA" id="ARBA00002185"/>
    </source>
</evidence>
<dbReference type="GO" id="GO:0004729">
    <property type="term" value="F:oxygen-dependent protoporphyrinogen oxidase activity"/>
    <property type="evidence" value="ECO:0007669"/>
    <property type="project" value="UniProtKB-UniRule"/>
</dbReference>
<comment type="pathway">
    <text evidence="4 12">Porphyrin-containing compound metabolism; protoheme biosynthesis.</text>
</comment>
<dbReference type="InterPro" id="IPR004572">
    <property type="entry name" value="Protoporphyrinogen_oxidase"/>
</dbReference>
<keyword evidence="10 12" id="KW-0560">Oxidoreductase</keyword>
<evidence type="ECO:0000256" key="11">
    <source>
        <dbReference type="ARBA" id="ARBA00023133"/>
    </source>
</evidence>
<dbReference type="AlphaFoldDB" id="A0A060JLJ1"/>
<feature type="domain" description="Amine oxidase" evidence="13">
    <location>
        <begin position="24"/>
        <end position="434"/>
    </location>
</feature>
<comment type="cofactor">
    <cofactor evidence="2 12">
        <name>FAD</name>
        <dbReference type="ChEBI" id="CHEBI:57692"/>
    </cofactor>
</comment>
<evidence type="ECO:0000313" key="14">
    <source>
        <dbReference type="EMBL" id="AIC47114.1"/>
    </source>
</evidence>
<dbReference type="GO" id="GO:0005737">
    <property type="term" value="C:cytoplasm"/>
    <property type="evidence" value="ECO:0007669"/>
    <property type="project" value="UniProtKB-SubCell"/>
</dbReference>
<evidence type="ECO:0000256" key="1">
    <source>
        <dbReference type="ARBA" id="ARBA00001755"/>
    </source>
</evidence>
<dbReference type="InterPro" id="IPR036188">
    <property type="entry name" value="FAD/NAD-bd_sf"/>
</dbReference>
<gene>
    <name evidence="14" type="ORF">Rhola_00002910</name>
</gene>
<evidence type="ECO:0000256" key="9">
    <source>
        <dbReference type="ARBA" id="ARBA00022827"/>
    </source>
</evidence>
<evidence type="ECO:0000313" key="15">
    <source>
        <dbReference type="Proteomes" id="UP000067708"/>
    </source>
</evidence>
<sequence length="449" mass="46597">MPLTASEINSGSNSKSAAVVGAGIAGLVAAKRLVDSGFQVDVFESTDRVGGLISAAQLGNYLIDIGAESFAVAKNTVPELCAELGIENLIVQPQRSDARILGVRGVHTIPHGVLGIPSDLDAPEVAEAVGIEAVALAKQLDSKPWVADADISIGDLVEVRLGKAFVDNFLTPVIAGVHSSDPQKLEVATVSPSLLAKGSETGSLVAAVKAIRSSAARPGAAVASISGGMHKLVTELESYLINAGVVIHLNKKIESLADLASYDRVVLAAGIEGAAQVMADNSNDLAKDLQQDLASFKGVDAAVVALLVESEQLNEFPRGSGVLVSAEVSDLGAKAATHVNAKWAWVNNLLPKNQHILRFSFGRNGVLPAEVESLAELATRDAARIFGISDVRVIETFTKKWPHALIQATPGHSAIVKRVKSRIAADSRLTIIGAGLGGNGITGILSVER</sequence>
<name>A0A060JLJ1_9MICO</name>
<proteinExistence type="inferred from homology"/>